<dbReference type="InterPro" id="IPR032567">
    <property type="entry name" value="RTL1-rel"/>
</dbReference>
<dbReference type="Pfam" id="PF13650">
    <property type="entry name" value="Asp_protease_2"/>
    <property type="match status" value="1"/>
</dbReference>
<comment type="caution">
    <text evidence="2">The sequence shown here is derived from an EMBL/GenBank/DDBJ whole genome shotgun (WGS) entry which is preliminary data.</text>
</comment>
<dbReference type="InterPro" id="IPR001969">
    <property type="entry name" value="Aspartic_peptidase_AS"/>
</dbReference>
<accession>A0A8T0QIM6</accession>
<gene>
    <name evidence="2" type="ORF">PVAP13_7KG258155</name>
</gene>
<feature type="compositionally biased region" description="Polar residues" evidence="1">
    <location>
        <begin position="76"/>
        <end position="85"/>
    </location>
</feature>
<dbReference type="GO" id="GO:0006508">
    <property type="term" value="P:proteolysis"/>
    <property type="evidence" value="ECO:0007669"/>
    <property type="project" value="InterPro"/>
</dbReference>
<protein>
    <submittedName>
        <fullName evidence="2">Uncharacterized protein</fullName>
    </submittedName>
</protein>
<dbReference type="PROSITE" id="PS00141">
    <property type="entry name" value="ASP_PROTEASE"/>
    <property type="match status" value="1"/>
</dbReference>
<feature type="region of interest" description="Disordered" evidence="1">
    <location>
        <begin position="66"/>
        <end position="106"/>
    </location>
</feature>
<dbReference type="PANTHER" id="PTHR15503:SF22">
    <property type="entry name" value="TRANSPOSON TY3-I GAG POLYPROTEIN"/>
    <property type="match status" value="1"/>
</dbReference>
<reference evidence="2" key="1">
    <citation type="submission" date="2020-05" db="EMBL/GenBank/DDBJ databases">
        <title>WGS assembly of Panicum virgatum.</title>
        <authorList>
            <person name="Lovell J.T."/>
            <person name="Jenkins J."/>
            <person name="Shu S."/>
            <person name="Juenger T.E."/>
            <person name="Schmutz J."/>
        </authorList>
    </citation>
    <scope>NUCLEOTIDE SEQUENCE</scope>
    <source>
        <strain evidence="2">AP13</strain>
    </source>
</reference>
<dbReference type="AlphaFoldDB" id="A0A8T0QIM6"/>
<dbReference type="Gene3D" id="2.40.70.10">
    <property type="entry name" value="Acid Proteases"/>
    <property type="match status" value="1"/>
</dbReference>
<evidence type="ECO:0000256" key="1">
    <source>
        <dbReference type="SAM" id="MobiDB-lite"/>
    </source>
</evidence>
<dbReference type="CDD" id="cd00303">
    <property type="entry name" value="retropepsin_like"/>
    <property type="match status" value="1"/>
</dbReference>
<name>A0A8T0QIM6_PANVG</name>
<evidence type="ECO:0000313" key="3">
    <source>
        <dbReference type="Proteomes" id="UP000823388"/>
    </source>
</evidence>
<dbReference type="SUPFAM" id="SSF50630">
    <property type="entry name" value="Acid proteases"/>
    <property type="match status" value="1"/>
</dbReference>
<organism evidence="2 3">
    <name type="scientific">Panicum virgatum</name>
    <name type="common">Blackwell switchgrass</name>
    <dbReference type="NCBI Taxonomy" id="38727"/>
    <lineage>
        <taxon>Eukaryota</taxon>
        <taxon>Viridiplantae</taxon>
        <taxon>Streptophyta</taxon>
        <taxon>Embryophyta</taxon>
        <taxon>Tracheophyta</taxon>
        <taxon>Spermatophyta</taxon>
        <taxon>Magnoliopsida</taxon>
        <taxon>Liliopsida</taxon>
        <taxon>Poales</taxon>
        <taxon>Poaceae</taxon>
        <taxon>PACMAD clade</taxon>
        <taxon>Panicoideae</taxon>
        <taxon>Panicodae</taxon>
        <taxon>Paniceae</taxon>
        <taxon>Panicinae</taxon>
        <taxon>Panicum</taxon>
        <taxon>Panicum sect. Hiantes</taxon>
    </lineage>
</organism>
<sequence>MHRILVHNGKYDDIFFVIRFIDGLKPDIKSAIQLHKPRTIDAAMSLALLQVEVLDASNRRFYSKPSREFSKYPGKSQPTSTTGILGTSPAEVKQASSPEQKPKGDDKLAALRAQRRKLGLCMKCGEKWGKQHRCPDHVPLHILEEFLEAVTDHEDSEEDKEIGSSDEELLTLSFAATEGIQGKRTLKLQGLVNNQTILILVDSGSSKTFLSTAAAERLQYSVQDAPLVQVTAANGGTLSSDSLVPVVTWYTQGHTFSTSARVLSLPHYDMILGMDCVSKTEGHQTQGAAAQRRYSSSGPTISCSARGFFSNHPSSGPTACG</sequence>
<dbReference type="InterPro" id="IPR021109">
    <property type="entry name" value="Peptidase_aspartic_dom_sf"/>
</dbReference>
<dbReference type="EMBL" id="CM029049">
    <property type="protein sequence ID" value="KAG2573513.1"/>
    <property type="molecule type" value="Genomic_DNA"/>
</dbReference>
<proteinExistence type="predicted"/>
<dbReference type="Proteomes" id="UP000823388">
    <property type="component" value="Chromosome 7K"/>
</dbReference>
<keyword evidence="3" id="KW-1185">Reference proteome</keyword>
<evidence type="ECO:0000313" key="2">
    <source>
        <dbReference type="EMBL" id="KAG2573513.1"/>
    </source>
</evidence>
<dbReference type="GO" id="GO:0004190">
    <property type="term" value="F:aspartic-type endopeptidase activity"/>
    <property type="evidence" value="ECO:0007669"/>
    <property type="project" value="InterPro"/>
</dbReference>
<dbReference type="PANTHER" id="PTHR15503">
    <property type="entry name" value="LDOC1 RELATED"/>
    <property type="match status" value="1"/>
</dbReference>